<reference evidence="2 3" key="1">
    <citation type="submission" date="2017-10" db="EMBL/GenBank/DDBJ databases">
        <title>Genome sequence of Caulobacter mirabilis FWC38.</title>
        <authorList>
            <person name="Fiebig A."/>
            <person name="Crosson S."/>
        </authorList>
    </citation>
    <scope>NUCLEOTIDE SEQUENCE [LARGE SCALE GENOMIC DNA]</scope>
    <source>
        <strain evidence="2 3">FWC 38</strain>
    </source>
</reference>
<dbReference type="EMBL" id="CP024201">
    <property type="protein sequence ID" value="ATQ43553.1"/>
    <property type="molecule type" value="Genomic_DNA"/>
</dbReference>
<feature type="region of interest" description="Disordered" evidence="1">
    <location>
        <begin position="52"/>
        <end position="76"/>
    </location>
</feature>
<accession>A0A2D2AZW8</accession>
<proteinExistence type="predicted"/>
<evidence type="ECO:0000313" key="2">
    <source>
        <dbReference type="EMBL" id="ATQ43553.1"/>
    </source>
</evidence>
<dbReference type="KEGG" id="cmb:CSW64_14650"/>
<protein>
    <submittedName>
        <fullName evidence="2">Uncharacterized protein</fullName>
    </submittedName>
</protein>
<organism evidence="2 3">
    <name type="scientific">Caulobacter mirabilis</name>
    <dbReference type="NCBI Taxonomy" id="69666"/>
    <lineage>
        <taxon>Bacteria</taxon>
        <taxon>Pseudomonadati</taxon>
        <taxon>Pseudomonadota</taxon>
        <taxon>Alphaproteobacteria</taxon>
        <taxon>Caulobacterales</taxon>
        <taxon>Caulobacteraceae</taxon>
        <taxon>Caulobacter</taxon>
    </lineage>
</organism>
<keyword evidence="3" id="KW-1185">Reference proteome</keyword>
<dbReference type="Proteomes" id="UP000228945">
    <property type="component" value="Chromosome"/>
</dbReference>
<sequence>MAAIILAGVSTIAVVFHDPPDTATHVARECRFIAALERRRMVRAEAHGPAPSTFWRAEDRTGGAPRPDLSRLPGAGLPNTPRSWLIQRLTPKRDLPSIDCGAVFDAMGIPKVITYNEGPPTQELRLQYSRVSFLPGDRYALVGRTQCSRYNDRWDQAVWFDLWRRRDADWELTNVASIAADFRRPRLAAPMRCFDPAYDPMLRPQG</sequence>
<gene>
    <name evidence="2" type="ORF">CSW64_14650</name>
</gene>
<evidence type="ECO:0000256" key="1">
    <source>
        <dbReference type="SAM" id="MobiDB-lite"/>
    </source>
</evidence>
<evidence type="ECO:0000313" key="3">
    <source>
        <dbReference type="Proteomes" id="UP000228945"/>
    </source>
</evidence>
<name>A0A2D2AZW8_9CAUL</name>
<dbReference type="AlphaFoldDB" id="A0A2D2AZW8"/>